<dbReference type="Pfam" id="PF00117">
    <property type="entry name" value="GATase"/>
    <property type="match status" value="1"/>
</dbReference>
<name>A0A5N7CCT9_PETAA</name>
<dbReference type="CDD" id="cd01741">
    <property type="entry name" value="GATase1_1"/>
    <property type="match status" value="1"/>
</dbReference>
<dbReference type="GO" id="GO:0016740">
    <property type="term" value="F:transferase activity"/>
    <property type="evidence" value="ECO:0007669"/>
    <property type="project" value="UniProtKB-KW"/>
</dbReference>
<dbReference type="AlphaFoldDB" id="A0A5N7CCT9"/>
<dbReference type="InterPro" id="IPR029062">
    <property type="entry name" value="Class_I_gatase-like"/>
</dbReference>
<accession>A0A5N7CCT9</accession>
<keyword evidence="2" id="KW-0808">Transferase</keyword>
<dbReference type="PANTHER" id="PTHR42695">
    <property type="entry name" value="GLUTAMINE AMIDOTRANSFERASE YLR126C-RELATED"/>
    <property type="match status" value="1"/>
</dbReference>
<dbReference type="GO" id="GO:0005829">
    <property type="term" value="C:cytosol"/>
    <property type="evidence" value="ECO:0007669"/>
    <property type="project" value="TreeGrafter"/>
</dbReference>
<evidence type="ECO:0000313" key="2">
    <source>
        <dbReference type="EMBL" id="KAE8391972.1"/>
    </source>
</evidence>
<dbReference type="SUPFAM" id="SSF52317">
    <property type="entry name" value="Class I glutamine amidotransferase-like"/>
    <property type="match status" value="1"/>
</dbReference>
<organism evidence="2">
    <name type="scientific">Petromyces alliaceus</name>
    <name type="common">Aspergillus alliaceus</name>
    <dbReference type="NCBI Taxonomy" id="209559"/>
    <lineage>
        <taxon>Eukaryota</taxon>
        <taxon>Fungi</taxon>
        <taxon>Dikarya</taxon>
        <taxon>Ascomycota</taxon>
        <taxon>Pezizomycotina</taxon>
        <taxon>Eurotiomycetes</taxon>
        <taxon>Eurotiomycetidae</taxon>
        <taxon>Eurotiales</taxon>
        <taxon>Aspergillaceae</taxon>
        <taxon>Aspergillus</taxon>
        <taxon>Aspergillus subgen. Circumdati</taxon>
    </lineage>
</organism>
<keyword evidence="2" id="KW-0315">Glutamine amidotransferase</keyword>
<proteinExistence type="predicted"/>
<dbReference type="InterPro" id="IPR044992">
    <property type="entry name" value="ChyE-like"/>
</dbReference>
<dbReference type="GO" id="GO:0005634">
    <property type="term" value="C:nucleus"/>
    <property type="evidence" value="ECO:0007669"/>
    <property type="project" value="TreeGrafter"/>
</dbReference>
<gene>
    <name evidence="2" type="ORF">BDV23DRAFT_192820</name>
</gene>
<dbReference type="OrthoDB" id="92161at2759"/>
<feature type="domain" description="Glutamine amidotransferase" evidence="1">
    <location>
        <begin position="62"/>
        <end position="201"/>
    </location>
</feature>
<dbReference type="Proteomes" id="UP000326877">
    <property type="component" value="Unassembled WGS sequence"/>
</dbReference>
<dbReference type="InterPro" id="IPR017926">
    <property type="entry name" value="GATASE"/>
</dbReference>
<dbReference type="Gene3D" id="3.40.50.880">
    <property type="match status" value="1"/>
</dbReference>
<dbReference type="PROSITE" id="PS51273">
    <property type="entry name" value="GATASE_TYPE_1"/>
    <property type="match status" value="1"/>
</dbReference>
<evidence type="ECO:0000259" key="1">
    <source>
        <dbReference type="Pfam" id="PF00117"/>
    </source>
</evidence>
<dbReference type="EMBL" id="ML735241">
    <property type="protein sequence ID" value="KAE8391972.1"/>
    <property type="molecule type" value="Genomic_DNA"/>
</dbReference>
<protein>
    <submittedName>
        <fullName evidence="2">Class I glutamine amidotransferase-like protein</fullName>
    </submittedName>
</protein>
<reference evidence="2" key="1">
    <citation type="submission" date="2019-04" db="EMBL/GenBank/DDBJ databases">
        <title>Friends and foes A comparative genomics studyof 23 Aspergillus species from section Flavi.</title>
        <authorList>
            <consortium name="DOE Joint Genome Institute"/>
            <person name="Kjaerbolling I."/>
            <person name="Vesth T."/>
            <person name="Frisvad J.C."/>
            <person name="Nybo J.L."/>
            <person name="Theobald S."/>
            <person name="Kildgaard S."/>
            <person name="Isbrandt T."/>
            <person name="Kuo A."/>
            <person name="Sato A."/>
            <person name="Lyhne E.K."/>
            <person name="Kogle M.E."/>
            <person name="Wiebenga A."/>
            <person name="Kun R.S."/>
            <person name="Lubbers R.J."/>
            <person name="Makela M.R."/>
            <person name="Barry K."/>
            <person name="Chovatia M."/>
            <person name="Clum A."/>
            <person name="Daum C."/>
            <person name="Haridas S."/>
            <person name="He G."/>
            <person name="LaButti K."/>
            <person name="Lipzen A."/>
            <person name="Mondo S."/>
            <person name="Riley R."/>
            <person name="Salamov A."/>
            <person name="Simmons B.A."/>
            <person name="Magnuson J.K."/>
            <person name="Henrissat B."/>
            <person name="Mortensen U.H."/>
            <person name="Larsen T.O."/>
            <person name="Devries R.P."/>
            <person name="Grigoriev I.V."/>
            <person name="Machida M."/>
            <person name="Baker S.E."/>
            <person name="Andersen M.R."/>
        </authorList>
    </citation>
    <scope>NUCLEOTIDE SEQUENCE [LARGE SCALE GENOMIC DNA]</scope>
    <source>
        <strain evidence="2">IBT 14317</strain>
    </source>
</reference>
<dbReference type="PANTHER" id="PTHR42695:SF5">
    <property type="entry name" value="GLUTAMINE AMIDOTRANSFERASE YLR126C-RELATED"/>
    <property type="match status" value="1"/>
</dbReference>
<sequence>MRPPLRIAILECDTPVENVDTKYRGYHGVFSLLLRESAKALGGSIDPETGLDLTRWDVVHAQEYPKLEDVDALLLTGSKHDSFENHPWILKLVEYTKKAIEDKRVKLLGICFGHQIIGRALGVKVGRSDAGWEIAVCDMDLTEPGKKLFGKDKLRIQQMHQDIVFSYPANVVPLGSSPRCAVQGMYLPNKFITVQGHPEFSEFIVTEIVNKRSKLGMFSKAFSEDALARAKLPHDGLDIAAVFLKFLLGEVE</sequence>